<dbReference type="AlphaFoldDB" id="A0AAE1MBU7"/>
<organism evidence="2 3">
    <name type="scientific">Acacia crassicarpa</name>
    <name type="common">northern wattle</name>
    <dbReference type="NCBI Taxonomy" id="499986"/>
    <lineage>
        <taxon>Eukaryota</taxon>
        <taxon>Viridiplantae</taxon>
        <taxon>Streptophyta</taxon>
        <taxon>Embryophyta</taxon>
        <taxon>Tracheophyta</taxon>
        <taxon>Spermatophyta</taxon>
        <taxon>Magnoliopsida</taxon>
        <taxon>eudicotyledons</taxon>
        <taxon>Gunneridae</taxon>
        <taxon>Pentapetalae</taxon>
        <taxon>rosids</taxon>
        <taxon>fabids</taxon>
        <taxon>Fabales</taxon>
        <taxon>Fabaceae</taxon>
        <taxon>Caesalpinioideae</taxon>
        <taxon>mimosoid clade</taxon>
        <taxon>Acacieae</taxon>
        <taxon>Acacia</taxon>
    </lineage>
</organism>
<dbReference type="Pfam" id="PF08268">
    <property type="entry name" value="FBA_3"/>
    <property type="match status" value="1"/>
</dbReference>
<dbReference type="InterPro" id="IPR036047">
    <property type="entry name" value="F-box-like_dom_sf"/>
</dbReference>
<dbReference type="Pfam" id="PF00646">
    <property type="entry name" value="F-box"/>
    <property type="match status" value="1"/>
</dbReference>
<sequence length="386" mass="44976">MATGGNNLYVPREIIIEILRRLPVKSLVRFRAVCKDWRNLLKSPSFIKEHYHHSIHKNPLLVFHVYNRNSIYSPLCSLRYEKETVKAERILEMDSLRRVRRLIGSSNGLLCVALDCEKDDTADPLLLLNPATREISQVPRSTEDEDCSYCYYGFGYSPVVRDYKIVRIHSAGARTNIRRMNSHNIWVEGADVYSLRTGSWKEVCFRNIISASGLYNPVAVNGNIFWIAREPKRYVIICFHLGMEMELFEVIPIPCSNYLPLNRSCVLDAYENKLVLIHEYHELEVPQYTFIDLWVLEEVSGRPYEQRWGWSKKYSITPNRPSLHPIRLWRNEIVCTNGSDPIVLFHVTADNELKKFHTSLSKAEVYEHGFFFYAESLVSMCDTDLE</sequence>
<dbReference type="InterPro" id="IPR017451">
    <property type="entry name" value="F-box-assoc_interact_dom"/>
</dbReference>
<dbReference type="NCBIfam" id="TIGR01640">
    <property type="entry name" value="F_box_assoc_1"/>
    <property type="match status" value="1"/>
</dbReference>
<dbReference type="Proteomes" id="UP001293593">
    <property type="component" value="Unassembled WGS sequence"/>
</dbReference>
<feature type="domain" description="F-box" evidence="1">
    <location>
        <begin position="4"/>
        <end position="50"/>
    </location>
</feature>
<dbReference type="InterPro" id="IPR013187">
    <property type="entry name" value="F-box-assoc_dom_typ3"/>
</dbReference>
<keyword evidence="3" id="KW-1185">Reference proteome</keyword>
<evidence type="ECO:0000313" key="3">
    <source>
        <dbReference type="Proteomes" id="UP001293593"/>
    </source>
</evidence>
<dbReference type="PANTHER" id="PTHR31672:SF10">
    <property type="entry name" value="F-BOX DOMAIN-CONTAINING PROTEIN"/>
    <property type="match status" value="1"/>
</dbReference>
<dbReference type="Gene3D" id="1.20.1280.50">
    <property type="match status" value="1"/>
</dbReference>
<dbReference type="InterPro" id="IPR001810">
    <property type="entry name" value="F-box_dom"/>
</dbReference>
<dbReference type="CDD" id="cd22157">
    <property type="entry name" value="F-box_AtFBW1-like"/>
    <property type="match status" value="1"/>
</dbReference>
<dbReference type="PROSITE" id="PS50181">
    <property type="entry name" value="FBOX"/>
    <property type="match status" value="1"/>
</dbReference>
<protein>
    <recommendedName>
        <fullName evidence="1">F-box domain-containing protein</fullName>
    </recommendedName>
</protein>
<proteinExistence type="predicted"/>
<dbReference type="SMART" id="SM00256">
    <property type="entry name" value="FBOX"/>
    <property type="match status" value="1"/>
</dbReference>
<dbReference type="PANTHER" id="PTHR31672">
    <property type="entry name" value="BNACNNG10540D PROTEIN"/>
    <property type="match status" value="1"/>
</dbReference>
<reference evidence="2" key="1">
    <citation type="submission" date="2023-10" db="EMBL/GenBank/DDBJ databases">
        <title>Chromosome-level genome of the transformable northern wattle, Acacia crassicarpa.</title>
        <authorList>
            <person name="Massaro I."/>
            <person name="Sinha N.R."/>
            <person name="Poethig S."/>
            <person name="Leichty A.R."/>
        </authorList>
    </citation>
    <scope>NUCLEOTIDE SEQUENCE</scope>
    <source>
        <strain evidence="2">Acra3RX</strain>
        <tissue evidence="2">Leaf</tissue>
    </source>
</reference>
<accession>A0AAE1MBU7</accession>
<evidence type="ECO:0000259" key="1">
    <source>
        <dbReference type="PROSITE" id="PS50181"/>
    </source>
</evidence>
<evidence type="ECO:0000313" key="2">
    <source>
        <dbReference type="EMBL" id="KAK4259359.1"/>
    </source>
</evidence>
<name>A0AAE1MBU7_9FABA</name>
<comment type="caution">
    <text evidence="2">The sequence shown here is derived from an EMBL/GenBank/DDBJ whole genome shotgun (WGS) entry which is preliminary data.</text>
</comment>
<gene>
    <name evidence="2" type="ORF">QN277_005700</name>
</gene>
<dbReference type="SUPFAM" id="SSF81383">
    <property type="entry name" value="F-box domain"/>
    <property type="match status" value="1"/>
</dbReference>
<dbReference type="InterPro" id="IPR050796">
    <property type="entry name" value="SCF_F-box_component"/>
</dbReference>
<dbReference type="EMBL" id="JAWXYG010000011">
    <property type="protein sequence ID" value="KAK4259359.1"/>
    <property type="molecule type" value="Genomic_DNA"/>
</dbReference>